<dbReference type="SUPFAM" id="SSF49899">
    <property type="entry name" value="Concanavalin A-like lectins/glucanases"/>
    <property type="match status" value="1"/>
</dbReference>
<dbReference type="AlphaFoldDB" id="A0A1Y6LWC1"/>
<dbReference type="PRINTS" id="PR00977">
    <property type="entry name" value="SCYTLDPTASE"/>
</dbReference>
<sequence>MQISAATLALLVPSLVAATRHSKTGQLQTRDSHEYVTYDTWAGAIQSGKAITDVSAAFTVPAVFLPANSKPGHTYSGAAWVGIDGIAWEVKDDKTVYSVWSEWYPTGGIDFPDFQLSQGDLIRARVVAHGTNSGTAYITNESTGQTASRTFTNRPALCLTSAEWIIEDDAGFSTKPFANFGQVVFDETKYTTDGAPGTLEGATIADMRQDEVLLTDCRIPDEEDYVACSYVGP</sequence>
<keyword evidence="2" id="KW-0732">Signal</keyword>
<reference evidence="3 4" key="1">
    <citation type="submission" date="2016-10" db="EMBL/GenBank/DDBJ databases">
        <authorList>
            <person name="Varghese N."/>
        </authorList>
    </citation>
    <scope>NUCLEOTIDE SEQUENCE [LARGE SCALE GENOMIC DNA]</scope>
</reference>
<feature type="signal peptide" evidence="2">
    <location>
        <begin position="1"/>
        <end position="18"/>
    </location>
</feature>
<accession>A0A1Y6LWC1</accession>
<dbReference type="CDD" id="cd13426">
    <property type="entry name" value="Peptidase_G1"/>
    <property type="match status" value="1"/>
</dbReference>
<dbReference type="InterPro" id="IPR038656">
    <property type="entry name" value="Peptidase_G1_sf"/>
</dbReference>
<dbReference type="Proteomes" id="UP000215453">
    <property type="component" value="Chromosome 11"/>
</dbReference>
<name>A0A1Y6LWC1_ZYMTR</name>
<dbReference type="GO" id="GO:0070007">
    <property type="term" value="F:glutamic-type endopeptidase activity"/>
    <property type="evidence" value="ECO:0007669"/>
    <property type="project" value="InterPro"/>
</dbReference>
<dbReference type="GO" id="GO:0006508">
    <property type="term" value="P:proteolysis"/>
    <property type="evidence" value="ECO:0007669"/>
    <property type="project" value="InterPro"/>
</dbReference>
<dbReference type="InterPro" id="IPR013320">
    <property type="entry name" value="ConA-like_dom_sf"/>
</dbReference>
<dbReference type="Pfam" id="PF01828">
    <property type="entry name" value="Peptidase_A4"/>
    <property type="match status" value="1"/>
</dbReference>
<evidence type="ECO:0000313" key="4">
    <source>
        <dbReference type="Proteomes" id="UP000215453"/>
    </source>
</evidence>
<dbReference type="Gene3D" id="2.60.120.700">
    <property type="entry name" value="Peptidase G1"/>
    <property type="match status" value="1"/>
</dbReference>
<feature type="chain" id="PRO_5012599533" evidence="2">
    <location>
        <begin position="19"/>
        <end position="233"/>
    </location>
</feature>
<protein>
    <submittedName>
        <fullName evidence="3">Uncharacterized protein</fullName>
    </submittedName>
</protein>
<proteinExistence type="predicted"/>
<dbReference type="PANTHER" id="PTHR37536:SF1">
    <property type="entry name" value="ASPERGILLOPEPSIN, PUTAITVE (AFU_ORTHOLOGUE AFUA_7G01200)"/>
    <property type="match status" value="1"/>
</dbReference>
<evidence type="ECO:0000256" key="2">
    <source>
        <dbReference type="SAM" id="SignalP"/>
    </source>
</evidence>
<dbReference type="InterPro" id="IPR000250">
    <property type="entry name" value="Peptidase_G1"/>
</dbReference>
<feature type="active site" description="Proton acceptor" evidence="1">
    <location>
        <position position="167"/>
    </location>
</feature>
<organism evidence="3 4">
    <name type="scientific">Zymoseptoria tritici ST99CH_1A5</name>
    <dbReference type="NCBI Taxonomy" id="1276529"/>
    <lineage>
        <taxon>Eukaryota</taxon>
        <taxon>Fungi</taxon>
        <taxon>Dikarya</taxon>
        <taxon>Ascomycota</taxon>
        <taxon>Pezizomycotina</taxon>
        <taxon>Dothideomycetes</taxon>
        <taxon>Dothideomycetidae</taxon>
        <taxon>Mycosphaerellales</taxon>
        <taxon>Mycosphaerellaceae</taxon>
        <taxon>Zymoseptoria</taxon>
    </lineage>
</organism>
<evidence type="ECO:0000313" key="3">
    <source>
        <dbReference type="EMBL" id="SMY28687.1"/>
    </source>
</evidence>
<dbReference type="PANTHER" id="PTHR37536">
    <property type="entry name" value="PUTATIVE (AFU_ORTHOLOGUE AFUA_3G02970)-RELATED"/>
    <property type="match status" value="1"/>
</dbReference>
<gene>
    <name evidence="3" type="ORF">ZT1A5_G10133</name>
</gene>
<evidence type="ECO:0000256" key="1">
    <source>
        <dbReference type="PIRSR" id="PIRSR600250-50"/>
    </source>
</evidence>
<dbReference type="EMBL" id="LT882686">
    <property type="protein sequence ID" value="SMY28687.1"/>
    <property type="molecule type" value="Genomic_DNA"/>
</dbReference>